<reference evidence="3" key="1">
    <citation type="submission" date="2016-10" db="EMBL/GenBank/DDBJ databases">
        <authorList>
            <person name="Varghese N."/>
            <person name="Submissions S."/>
        </authorList>
    </citation>
    <scope>NUCLEOTIDE SEQUENCE [LARGE SCALE GENOMIC DNA]</scope>
    <source>
        <strain evidence="3">S7</strain>
    </source>
</reference>
<dbReference type="PIRSF" id="PIRSF006221">
    <property type="entry name" value="Ketosamine-3-kinase"/>
    <property type="match status" value="1"/>
</dbReference>
<name>A0A1I5NRU1_9BACI</name>
<dbReference type="GO" id="GO:0016301">
    <property type="term" value="F:kinase activity"/>
    <property type="evidence" value="ECO:0007669"/>
    <property type="project" value="UniProtKB-UniRule"/>
</dbReference>
<dbReference type="RefSeq" id="WP_244504222.1">
    <property type="nucleotide sequence ID" value="NZ_FOXD01000003.1"/>
</dbReference>
<dbReference type="PANTHER" id="PTHR12149:SF8">
    <property type="entry name" value="PROTEIN-RIBULOSAMINE 3-KINASE"/>
    <property type="match status" value="1"/>
</dbReference>
<keyword evidence="1" id="KW-0808">Transferase</keyword>
<sequence length="292" mass="33682">MDPKAGKYMMEFLQKALRDAGEQREIENVRQLSGGSISRAYLVETVETSYFIKWHEEAPVDFFRQEALGLQFLQEAKALPVPDVYTWGEHFIVMDAVTGTTSAHTEEELGHGIAALHAVEGSIFGLEEDNFIGELPQINGWESSWLPFLRNKRLLPQIELGRSLGRLQSERSQKAYRLLDHLHEWIPDHNRPVKLHGDLWGGNWLPGRKGHPVLIDPAVWYGDQEFELAFTQLFGGFSDKVYRAYEEYHKPDPLFEERKPIYQLYYLLVHLNIFGESYGGAVDAVLNRYTRF</sequence>
<keyword evidence="3" id="KW-1185">Reference proteome</keyword>
<dbReference type="PANTHER" id="PTHR12149">
    <property type="entry name" value="FRUCTOSAMINE 3 KINASE-RELATED PROTEIN"/>
    <property type="match status" value="1"/>
</dbReference>
<dbReference type="InterPro" id="IPR011009">
    <property type="entry name" value="Kinase-like_dom_sf"/>
</dbReference>
<dbReference type="InterPro" id="IPR016477">
    <property type="entry name" value="Fructo-/Ketosamine-3-kinase"/>
</dbReference>
<dbReference type="Gene3D" id="3.90.1200.10">
    <property type="match status" value="1"/>
</dbReference>
<protein>
    <submittedName>
        <fullName evidence="2">Fructosamine-3-kinase</fullName>
    </submittedName>
</protein>
<dbReference type="Pfam" id="PF03881">
    <property type="entry name" value="Fructosamin_kin"/>
    <property type="match status" value="1"/>
</dbReference>
<evidence type="ECO:0000313" key="3">
    <source>
        <dbReference type="Proteomes" id="UP000198892"/>
    </source>
</evidence>
<dbReference type="STRING" id="1884432.SAMN05518683_103256"/>
<dbReference type="Proteomes" id="UP000198892">
    <property type="component" value="Unassembled WGS sequence"/>
</dbReference>
<comment type="similarity">
    <text evidence="1">Belongs to the fructosamine kinase family.</text>
</comment>
<gene>
    <name evidence="2" type="ORF">SAMN05518683_103256</name>
</gene>
<keyword evidence="1 2" id="KW-0418">Kinase</keyword>
<evidence type="ECO:0000256" key="1">
    <source>
        <dbReference type="PIRNR" id="PIRNR006221"/>
    </source>
</evidence>
<dbReference type="EMBL" id="FOXD01000003">
    <property type="protein sequence ID" value="SFP24549.1"/>
    <property type="molecule type" value="Genomic_DNA"/>
</dbReference>
<evidence type="ECO:0000313" key="2">
    <source>
        <dbReference type="EMBL" id="SFP24549.1"/>
    </source>
</evidence>
<dbReference type="AlphaFoldDB" id="A0A1I5NRU1"/>
<dbReference type="Gene3D" id="3.30.200.20">
    <property type="entry name" value="Phosphorylase Kinase, domain 1"/>
    <property type="match status" value="1"/>
</dbReference>
<dbReference type="SUPFAM" id="SSF56112">
    <property type="entry name" value="Protein kinase-like (PK-like)"/>
    <property type="match status" value="1"/>
</dbReference>
<accession>A0A1I5NRU1</accession>
<proteinExistence type="inferred from homology"/>
<organism evidence="2 3">
    <name type="scientific">Salibacterium halotolerans</name>
    <dbReference type="NCBI Taxonomy" id="1884432"/>
    <lineage>
        <taxon>Bacteria</taxon>
        <taxon>Bacillati</taxon>
        <taxon>Bacillota</taxon>
        <taxon>Bacilli</taxon>
        <taxon>Bacillales</taxon>
        <taxon>Bacillaceae</taxon>
    </lineage>
</organism>